<feature type="chain" id="PRO_5025588304" description="Ig-like domain-containing protein" evidence="6">
    <location>
        <begin position="20"/>
        <end position="789"/>
    </location>
</feature>
<gene>
    <name evidence="8" type="ORF">F2P81_013340</name>
</gene>
<dbReference type="PROSITE" id="PS51257">
    <property type="entry name" value="PROKAR_LIPOPROTEIN"/>
    <property type="match status" value="1"/>
</dbReference>
<dbReference type="SMART" id="SM00409">
    <property type="entry name" value="IG"/>
    <property type="match status" value="5"/>
</dbReference>
<dbReference type="GO" id="GO:0004888">
    <property type="term" value="F:transmembrane signaling receptor activity"/>
    <property type="evidence" value="ECO:0007669"/>
    <property type="project" value="TreeGrafter"/>
</dbReference>
<evidence type="ECO:0000259" key="7">
    <source>
        <dbReference type="PROSITE" id="PS50835"/>
    </source>
</evidence>
<dbReference type="InterPro" id="IPR003599">
    <property type="entry name" value="Ig_sub"/>
</dbReference>
<keyword evidence="2 5" id="KW-0812">Transmembrane</keyword>
<dbReference type="Gene3D" id="2.60.40.10">
    <property type="entry name" value="Immunoglobulins"/>
    <property type="match status" value="5"/>
</dbReference>
<feature type="signal peptide" evidence="6">
    <location>
        <begin position="1"/>
        <end position="19"/>
    </location>
</feature>
<name>A0A6A4T022_SCOMX</name>
<feature type="transmembrane region" description="Helical" evidence="5">
    <location>
        <begin position="660"/>
        <end position="682"/>
    </location>
</feature>
<evidence type="ECO:0000313" key="8">
    <source>
        <dbReference type="EMBL" id="KAF0035582.1"/>
    </source>
</evidence>
<reference evidence="8 9" key="1">
    <citation type="submission" date="2019-06" db="EMBL/GenBank/DDBJ databases">
        <title>Draft genomes of female and male turbot (Scophthalmus maximus).</title>
        <authorList>
            <person name="Xu H."/>
            <person name="Xu X.-W."/>
            <person name="Shao C."/>
            <person name="Chen S."/>
        </authorList>
    </citation>
    <scope>NUCLEOTIDE SEQUENCE [LARGE SCALE GENOMIC DNA]</scope>
    <source>
        <strain evidence="8">Ysfricsl-2016a</strain>
        <tissue evidence="8">Blood</tissue>
    </source>
</reference>
<comment type="subcellular location">
    <subcellularLocation>
        <location evidence="1">Membrane</location>
    </subcellularLocation>
</comment>
<dbReference type="InterPro" id="IPR050671">
    <property type="entry name" value="CD300_family_receptors"/>
</dbReference>
<keyword evidence="6" id="KW-0732">Signal</keyword>
<comment type="caution">
    <text evidence="8">The sequence shown here is derived from an EMBL/GenBank/DDBJ whole genome shotgun (WGS) entry which is preliminary data.</text>
</comment>
<feature type="region of interest" description="Disordered" evidence="4">
    <location>
        <begin position="765"/>
        <end position="789"/>
    </location>
</feature>
<dbReference type="Proteomes" id="UP000438429">
    <property type="component" value="Unassembled WGS sequence"/>
</dbReference>
<evidence type="ECO:0000256" key="6">
    <source>
        <dbReference type="SAM" id="SignalP"/>
    </source>
</evidence>
<dbReference type="GO" id="GO:0005886">
    <property type="term" value="C:plasma membrane"/>
    <property type="evidence" value="ECO:0007669"/>
    <property type="project" value="TreeGrafter"/>
</dbReference>
<accession>A0A6A4T022</accession>
<keyword evidence="5" id="KW-1133">Transmembrane helix</keyword>
<evidence type="ECO:0000256" key="5">
    <source>
        <dbReference type="SAM" id="Phobius"/>
    </source>
</evidence>
<dbReference type="InterPro" id="IPR036179">
    <property type="entry name" value="Ig-like_dom_sf"/>
</dbReference>
<dbReference type="PANTHER" id="PTHR11860">
    <property type="entry name" value="POLYMERIC-IMMUNOGLOBULIN RECEPTOR"/>
    <property type="match status" value="1"/>
</dbReference>
<dbReference type="AlphaFoldDB" id="A0A6A4T022"/>
<sequence>MMKSFLLLIVLSLITGCEAREEEVEEEEEEEEEDRCQGGWVEFTCKYPIEKEKYQTIKVVSPSKVSIESSRQNEWVDDGKLSLYHNTSDRSVRVVVKSLTRSDLGKYRCKFDQRQTETNLKLKHARCQNPRTESATEKTTHTITCDFSGKLKKREKFLCKEEGSRCVEIQSTGRFTLTTSRRRLDVSVSSVSSQDAGVYWCGLRSEDKNSRTGLGRIQLQVQKATWLPGVIFGVVSAAVSVLVFVLIYRQIEECPQKSHLGTGEKTLYVTANFPTNPSAFTHPPDVQSQLGSGDRKKIRRRNRSQRTEAADRNSSSVRTTMNQVKRFILLILSLATGCEVGSEVTGCANRWAQFSWKYTKPDKLKEIKIPSKSIKITCNNAIKGRCHCYHDTKSATVWLVIKELRQNDAGEYSCILDKGRTESVKLELNEKTTCQKALDRTAYATAKTTIACEYPDNDRSSVKFFCKKENGICEEIVSTRSSQKSKGKFTLSITGRGFDVSISNMSSQDNGVYWCGFKIGNDTSPGVGLRKIILKVQNATYFTRSPKAGENLTYWCIYKKVSPDNIFICKGEDPSICQTLVNTTKPNVGKFSMTVDKRQKKIFVTVRGLTAGDSGAYWCGAGATDRGRSRQFFNRLILTVGPSDHVTPAPDESRAGFSELVVSVILVSAAVPLLLLILILIYKLNISYASDVSSHINIERLSFQVWNDYEMQEHVQTPDAGNDLHTNISDSPYYNTIHFRAGGGPPTPRPSSSACEYTTLKFVRGPSDRGAAEDPIYSNVNEPKLDRKI</sequence>
<dbReference type="EMBL" id="VEVO01000011">
    <property type="protein sequence ID" value="KAF0035582.1"/>
    <property type="molecule type" value="Genomic_DNA"/>
</dbReference>
<evidence type="ECO:0000256" key="2">
    <source>
        <dbReference type="ARBA" id="ARBA00022692"/>
    </source>
</evidence>
<evidence type="ECO:0000313" key="9">
    <source>
        <dbReference type="Proteomes" id="UP000438429"/>
    </source>
</evidence>
<feature type="transmembrane region" description="Helical" evidence="5">
    <location>
        <begin position="226"/>
        <end position="248"/>
    </location>
</feature>
<protein>
    <recommendedName>
        <fullName evidence="7">Ig-like domain-containing protein</fullName>
    </recommendedName>
</protein>
<evidence type="ECO:0000256" key="3">
    <source>
        <dbReference type="ARBA" id="ARBA00023136"/>
    </source>
</evidence>
<dbReference type="PROSITE" id="PS50835">
    <property type="entry name" value="IG_LIKE"/>
    <property type="match status" value="1"/>
</dbReference>
<feature type="domain" description="Ig-like" evidence="7">
    <location>
        <begin position="338"/>
        <end position="427"/>
    </location>
</feature>
<feature type="region of interest" description="Disordered" evidence="4">
    <location>
        <begin position="278"/>
        <end position="317"/>
    </location>
</feature>
<proteinExistence type="predicted"/>
<dbReference type="SUPFAM" id="SSF48726">
    <property type="entry name" value="Immunoglobulin"/>
    <property type="match status" value="4"/>
</dbReference>
<evidence type="ECO:0000256" key="4">
    <source>
        <dbReference type="SAM" id="MobiDB-lite"/>
    </source>
</evidence>
<organism evidence="8 9">
    <name type="scientific">Scophthalmus maximus</name>
    <name type="common">Turbot</name>
    <name type="synonym">Psetta maxima</name>
    <dbReference type="NCBI Taxonomy" id="52904"/>
    <lineage>
        <taxon>Eukaryota</taxon>
        <taxon>Metazoa</taxon>
        <taxon>Chordata</taxon>
        <taxon>Craniata</taxon>
        <taxon>Vertebrata</taxon>
        <taxon>Euteleostomi</taxon>
        <taxon>Actinopterygii</taxon>
        <taxon>Neopterygii</taxon>
        <taxon>Teleostei</taxon>
        <taxon>Neoteleostei</taxon>
        <taxon>Acanthomorphata</taxon>
        <taxon>Carangaria</taxon>
        <taxon>Pleuronectiformes</taxon>
        <taxon>Pleuronectoidei</taxon>
        <taxon>Scophthalmidae</taxon>
        <taxon>Scophthalmus</taxon>
    </lineage>
</organism>
<dbReference type="PANTHER" id="PTHR11860:SF118">
    <property type="entry name" value="CMRF35-LIKE MOLECULE 3-RELATED"/>
    <property type="match status" value="1"/>
</dbReference>
<dbReference type="InterPro" id="IPR013783">
    <property type="entry name" value="Ig-like_fold"/>
</dbReference>
<evidence type="ECO:0000256" key="1">
    <source>
        <dbReference type="ARBA" id="ARBA00004370"/>
    </source>
</evidence>
<keyword evidence="3 5" id="KW-0472">Membrane</keyword>
<dbReference type="InterPro" id="IPR007110">
    <property type="entry name" value="Ig-like_dom"/>
</dbReference>